<keyword evidence="10" id="KW-0067">ATP-binding</keyword>
<evidence type="ECO:0000256" key="13">
    <source>
        <dbReference type="ARBA" id="ARBA00023136"/>
    </source>
</evidence>
<dbReference type="PROSITE" id="PS50885">
    <property type="entry name" value="HAMP"/>
    <property type="match status" value="1"/>
</dbReference>
<dbReference type="Pfam" id="PF00512">
    <property type="entry name" value="HisKA"/>
    <property type="match status" value="1"/>
</dbReference>
<dbReference type="Pfam" id="PF02518">
    <property type="entry name" value="HATPase_c"/>
    <property type="match status" value="1"/>
</dbReference>
<dbReference type="Gene3D" id="6.10.340.10">
    <property type="match status" value="1"/>
</dbReference>
<keyword evidence="4" id="KW-1003">Cell membrane</keyword>
<dbReference type="GO" id="GO:0005886">
    <property type="term" value="C:plasma membrane"/>
    <property type="evidence" value="ECO:0007669"/>
    <property type="project" value="UniProtKB-SubCell"/>
</dbReference>
<dbReference type="KEGG" id="cber:B5D82_09730"/>
<evidence type="ECO:0000256" key="8">
    <source>
        <dbReference type="ARBA" id="ARBA00022741"/>
    </source>
</evidence>
<feature type="domain" description="Histidine kinase" evidence="15">
    <location>
        <begin position="244"/>
        <end position="460"/>
    </location>
</feature>
<keyword evidence="13 14" id="KW-0472">Membrane</keyword>
<evidence type="ECO:0000256" key="2">
    <source>
        <dbReference type="ARBA" id="ARBA00004651"/>
    </source>
</evidence>
<evidence type="ECO:0000256" key="10">
    <source>
        <dbReference type="ARBA" id="ARBA00022840"/>
    </source>
</evidence>
<dbReference type="InterPro" id="IPR003594">
    <property type="entry name" value="HATPase_dom"/>
</dbReference>
<name>A0A222G8S7_9GAMM</name>
<evidence type="ECO:0000259" key="16">
    <source>
        <dbReference type="PROSITE" id="PS50885"/>
    </source>
</evidence>
<keyword evidence="6" id="KW-0808">Transferase</keyword>
<evidence type="ECO:0000259" key="15">
    <source>
        <dbReference type="PROSITE" id="PS50109"/>
    </source>
</evidence>
<dbReference type="GO" id="GO:0005524">
    <property type="term" value="F:ATP binding"/>
    <property type="evidence" value="ECO:0007669"/>
    <property type="project" value="UniProtKB-KW"/>
</dbReference>
<dbReference type="GO" id="GO:0000155">
    <property type="term" value="F:phosphorelay sensor kinase activity"/>
    <property type="evidence" value="ECO:0007669"/>
    <property type="project" value="InterPro"/>
</dbReference>
<feature type="domain" description="HAMP" evidence="16">
    <location>
        <begin position="182"/>
        <end position="236"/>
    </location>
</feature>
<dbReference type="RefSeq" id="WP_081151150.1">
    <property type="nucleotide sequence ID" value="NZ_CP020465.1"/>
</dbReference>
<evidence type="ECO:0000256" key="1">
    <source>
        <dbReference type="ARBA" id="ARBA00000085"/>
    </source>
</evidence>
<keyword evidence="11 14" id="KW-1133">Transmembrane helix</keyword>
<reference evidence="17 18" key="1">
    <citation type="submission" date="2017-08" db="EMBL/GenBank/DDBJ databases">
        <title>Complete genome of Colwellia sp. NB097-1, a psychrophile bacterium ioslated from Bering Sea.</title>
        <authorList>
            <person name="Chen X."/>
        </authorList>
    </citation>
    <scope>NUCLEOTIDE SEQUENCE [LARGE SCALE GENOMIC DNA]</scope>
    <source>
        <strain evidence="17 18">NB097-1</strain>
    </source>
</reference>
<comment type="catalytic activity">
    <reaction evidence="1">
        <text>ATP + protein L-histidine = ADP + protein N-phospho-L-histidine.</text>
        <dbReference type="EC" id="2.7.13.3"/>
    </reaction>
</comment>
<keyword evidence="7 14" id="KW-0812">Transmembrane</keyword>
<dbReference type="InterPro" id="IPR003661">
    <property type="entry name" value="HisK_dim/P_dom"/>
</dbReference>
<dbReference type="OrthoDB" id="9804645at2"/>
<dbReference type="SMART" id="SM00387">
    <property type="entry name" value="HATPase_c"/>
    <property type="match status" value="1"/>
</dbReference>
<dbReference type="InterPro" id="IPR050398">
    <property type="entry name" value="HssS/ArlS-like"/>
</dbReference>
<feature type="transmembrane region" description="Helical" evidence="14">
    <location>
        <begin position="15"/>
        <end position="33"/>
    </location>
</feature>
<dbReference type="PROSITE" id="PS50109">
    <property type="entry name" value="HIS_KIN"/>
    <property type="match status" value="1"/>
</dbReference>
<keyword evidence="8" id="KW-0547">Nucleotide-binding</keyword>
<evidence type="ECO:0000256" key="6">
    <source>
        <dbReference type="ARBA" id="ARBA00022679"/>
    </source>
</evidence>
<dbReference type="InterPro" id="IPR004358">
    <property type="entry name" value="Sig_transdc_His_kin-like_C"/>
</dbReference>
<keyword evidence="5" id="KW-0597">Phosphoprotein</keyword>
<dbReference type="AlphaFoldDB" id="A0A222G8S7"/>
<dbReference type="SUPFAM" id="SSF158472">
    <property type="entry name" value="HAMP domain-like"/>
    <property type="match status" value="1"/>
</dbReference>
<dbReference type="SMART" id="SM00388">
    <property type="entry name" value="HisKA"/>
    <property type="match status" value="1"/>
</dbReference>
<evidence type="ECO:0000256" key="9">
    <source>
        <dbReference type="ARBA" id="ARBA00022777"/>
    </source>
</evidence>
<dbReference type="InterPro" id="IPR003660">
    <property type="entry name" value="HAMP_dom"/>
</dbReference>
<dbReference type="CDD" id="cd06225">
    <property type="entry name" value="HAMP"/>
    <property type="match status" value="1"/>
</dbReference>
<dbReference type="EMBL" id="CP020465">
    <property type="protein sequence ID" value="ASP48013.1"/>
    <property type="molecule type" value="Genomic_DNA"/>
</dbReference>
<sequence length="466" mass="52091">MFKMPSKFSSIGAKLFIYFWLIVILTIGITRLVSEQFRTKSFIIPTHHSDIARMERINHKLTLTPVGTTQKVLSILSKKQGRELLLKNTTTNEVHSSDRWQIASLEEFLAENNLDRLTTIKFEFYRMTGPIAIDVAGTPYQLYLASRDRKPPFGSIIQRMPTWLRIAIPIIISSFLLWLLTRSLTKPLIAMQKAAARFGDGEFSARIPLIAQRNDEIGACAVSFNLMAEKLEQNIGSHQRLMADVSHELRSPMTRLQIALGLAQQDNITEALLHKHLQRCELEITRLDDMISNVLSLSRLENTISQMELMSVDLKQLLSLCIEDAQYIANEKSITISFTSHGPALLPADPNLLSSAINNILINAINYSHENHQVSVNLSKKSTKFIIKVIDTGTGVPADDLPKLFEPFYRVAQARDRATGGTGLGMAIAKQAVVAHNGNISAQNNNQNGLTVIIELPLEISKNSEL</sequence>
<dbReference type="SUPFAM" id="SSF55874">
    <property type="entry name" value="ATPase domain of HSP90 chaperone/DNA topoisomerase II/histidine kinase"/>
    <property type="match status" value="1"/>
</dbReference>
<dbReference type="EC" id="2.7.13.3" evidence="3"/>
<keyword evidence="18" id="KW-1185">Reference proteome</keyword>
<evidence type="ECO:0000256" key="7">
    <source>
        <dbReference type="ARBA" id="ARBA00022692"/>
    </source>
</evidence>
<organism evidence="17 18">
    <name type="scientific">Cognaticolwellia beringensis</name>
    <dbReference type="NCBI Taxonomy" id="1967665"/>
    <lineage>
        <taxon>Bacteria</taxon>
        <taxon>Pseudomonadati</taxon>
        <taxon>Pseudomonadota</taxon>
        <taxon>Gammaproteobacteria</taxon>
        <taxon>Alteromonadales</taxon>
        <taxon>Colwelliaceae</taxon>
        <taxon>Cognaticolwellia</taxon>
    </lineage>
</organism>
<keyword evidence="9" id="KW-0418">Kinase</keyword>
<dbReference type="InterPro" id="IPR036097">
    <property type="entry name" value="HisK_dim/P_sf"/>
</dbReference>
<evidence type="ECO:0000313" key="18">
    <source>
        <dbReference type="Proteomes" id="UP000202259"/>
    </source>
</evidence>
<evidence type="ECO:0000256" key="4">
    <source>
        <dbReference type="ARBA" id="ARBA00022475"/>
    </source>
</evidence>
<dbReference type="InterPro" id="IPR036890">
    <property type="entry name" value="HATPase_C_sf"/>
</dbReference>
<dbReference type="SMART" id="SM00304">
    <property type="entry name" value="HAMP"/>
    <property type="match status" value="1"/>
</dbReference>
<accession>A0A222G8S7</accession>
<dbReference type="Gene3D" id="3.30.565.10">
    <property type="entry name" value="Histidine kinase-like ATPase, C-terminal domain"/>
    <property type="match status" value="1"/>
</dbReference>
<evidence type="ECO:0000256" key="14">
    <source>
        <dbReference type="SAM" id="Phobius"/>
    </source>
</evidence>
<evidence type="ECO:0000256" key="12">
    <source>
        <dbReference type="ARBA" id="ARBA00023012"/>
    </source>
</evidence>
<evidence type="ECO:0000256" key="3">
    <source>
        <dbReference type="ARBA" id="ARBA00012438"/>
    </source>
</evidence>
<dbReference type="PRINTS" id="PR00344">
    <property type="entry name" value="BCTRLSENSOR"/>
</dbReference>
<evidence type="ECO:0000313" key="17">
    <source>
        <dbReference type="EMBL" id="ASP48013.1"/>
    </source>
</evidence>
<protein>
    <recommendedName>
        <fullName evidence="3">histidine kinase</fullName>
        <ecNumber evidence="3">2.7.13.3</ecNumber>
    </recommendedName>
</protein>
<dbReference type="InterPro" id="IPR005467">
    <property type="entry name" value="His_kinase_dom"/>
</dbReference>
<gene>
    <name evidence="17" type="ORF">B5D82_09730</name>
</gene>
<dbReference type="Gene3D" id="1.10.287.130">
    <property type="match status" value="1"/>
</dbReference>
<dbReference type="PANTHER" id="PTHR45528:SF1">
    <property type="entry name" value="SENSOR HISTIDINE KINASE CPXA"/>
    <property type="match status" value="1"/>
</dbReference>
<proteinExistence type="predicted"/>
<dbReference type="PANTHER" id="PTHR45528">
    <property type="entry name" value="SENSOR HISTIDINE KINASE CPXA"/>
    <property type="match status" value="1"/>
</dbReference>
<dbReference type="SUPFAM" id="SSF47384">
    <property type="entry name" value="Homodimeric domain of signal transducing histidine kinase"/>
    <property type="match status" value="1"/>
</dbReference>
<evidence type="ECO:0000256" key="11">
    <source>
        <dbReference type="ARBA" id="ARBA00022989"/>
    </source>
</evidence>
<keyword evidence="12" id="KW-0902">Two-component regulatory system</keyword>
<dbReference type="CDD" id="cd00082">
    <property type="entry name" value="HisKA"/>
    <property type="match status" value="1"/>
</dbReference>
<evidence type="ECO:0000256" key="5">
    <source>
        <dbReference type="ARBA" id="ARBA00022553"/>
    </source>
</evidence>
<comment type="subcellular location">
    <subcellularLocation>
        <location evidence="2">Cell membrane</location>
        <topology evidence="2">Multi-pass membrane protein</topology>
    </subcellularLocation>
</comment>
<dbReference type="Pfam" id="PF00672">
    <property type="entry name" value="HAMP"/>
    <property type="match status" value="1"/>
</dbReference>
<feature type="transmembrane region" description="Helical" evidence="14">
    <location>
        <begin position="163"/>
        <end position="181"/>
    </location>
</feature>
<dbReference type="FunFam" id="3.30.565.10:FF:000006">
    <property type="entry name" value="Sensor histidine kinase WalK"/>
    <property type="match status" value="1"/>
</dbReference>
<dbReference type="Proteomes" id="UP000202259">
    <property type="component" value="Chromosome"/>
</dbReference>